<organism evidence="4 5">
    <name type="scientific">Candidatus Liberibacter solanacearum</name>
    <dbReference type="NCBI Taxonomy" id="556287"/>
    <lineage>
        <taxon>Bacteria</taxon>
        <taxon>Pseudomonadati</taxon>
        <taxon>Pseudomonadota</taxon>
        <taxon>Alphaproteobacteria</taxon>
        <taxon>Hyphomicrobiales</taxon>
        <taxon>Rhizobiaceae</taxon>
        <taxon>Liberibacter</taxon>
    </lineage>
</organism>
<dbReference type="EMBL" id="JMTK01000002">
    <property type="protein sequence ID" value="KJZ81600.1"/>
    <property type="molecule type" value="Genomic_DNA"/>
</dbReference>
<dbReference type="RefSeq" id="WP_045960591.1">
    <property type="nucleotide sequence ID" value="NZ_JMTK01000002.1"/>
</dbReference>
<evidence type="ECO:0000259" key="3">
    <source>
        <dbReference type="PROSITE" id="PS50943"/>
    </source>
</evidence>
<dbReference type="Proteomes" id="UP000033731">
    <property type="component" value="Unassembled WGS sequence"/>
</dbReference>
<gene>
    <name evidence="4" type="ORF">DJ66_0322</name>
</gene>
<keyword evidence="4" id="KW-0238">DNA-binding</keyword>
<protein>
    <submittedName>
        <fullName evidence="4">DNA-binding protein</fullName>
    </submittedName>
</protein>
<dbReference type="Gene3D" id="1.10.10.2910">
    <property type="match status" value="1"/>
</dbReference>
<feature type="domain" description="HTH cro/C1-type" evidence="3">
    <location>
        <begin position="11"/>
        <end position="63"/>
    </location>
</feature>
<dbReference type="PANTHER" id="PTHR43236">
    <property type="entry name" value="ANTITOXIN HIGA1"/>
    <property type="match status" value="1"/>
</dbReference>
<comment type="similarity">
    <text evidence="1">Belongs to the short-chain fatty acyl-CoA assimilation regulator (ScfR) family.</text>
</comment>
<dbReference type="CDD" id="cd00093">
    <property type="entry name" value="HTH_XRE"/>
    <property type="match status" value="1"/>
</dbReference>
<dbReference type="GO" id="GO:0003677">
    <property type="term" value="F:DNA binding"/>
    <property type="evidence" value="ECO:0007669"/>
    <property type="project" value="UniProtKB-KW"/>
</dbReference>
<evidence type="ECO:0000313" key="4">
    <source>
        <dbReference type="EMBL" id="KJZ81600.1"/>
    </source>
</evidence>
<dbReference type="InterPro" id="IPR010982">
    <property type="entry name" value="Lambda_DNA-bd_dom_sf"/>
</dbReference>
<comment type="caution">
    <text evidence="4">The sequence shown here is derived from an EMBL/GenBank/DDBJ whole genome shotgun (WGS) entry which is preliminary data.</text>
</comment>
<dbReference type="AlphaFoldDB" id="A0A0F4VK27"/>
<keyword evidence="5" id="KW-1185">Reference proteome</keyword>
<dbReference type="PROSITE" id="PS50943">
    <property type="entry name" value="HTH_CROC1"/>
    <property type="match status" value="1"/>
</dbReference>
<dbReference type="Pfam" id="PF06114">
    <property type="entry name" value="Peptidase_M78"/>
    <property type="match status" value="1"/>
</dbReference>
<accession>A0A0F4VK27</accession>
<feature type="region of interest" description="Disordered" evidence="2">
    <location>
        <begin position="328"/>
        <end position="347"/>
    </location>
</feature>
<evidence type="ECO:0000313" key="5">
    <source>
        <dbReference type="Proteomes" id="UP000033731"/>
    </source>
</evidence>
<dbReference type="InterPro" id="IPR010359">
    <property type="entry name" value="IrrE_HExxH"/>
</dbReference>
<dbReference type="InterPro" id="IPR052345">
    <property type="entry name" value="Rad_response_metalloprotease"/>
</dbReference>
<proteinExistence type="inferred from homology"/>
<dbReference type="SMART" id="SM00530">
    <property type="entry name" value="HTH_XRE"/>
    <property type="match status" value="1"/>
</dbReference>
<dbReference type="PATRIC" id="fig|556287.9.peg.338"/>
<dbReference type="PANTHER" id="PTHR43236:SF2">
    <property type="entry name" value="BLL0069 PROTEIN"/>
    <property type="match status" value="1"/>
</dbReference>
<dbReference type="InterPro" id="IPR001387">
    <property type="entry name" value="Cro/C1-type_HTH"/>
</dbReference>
<dbReference type="Gene3D" id="1.10.260.40">
    <property type="entry name" value="lambda repressor-like DNA-binding domains"/>
    <property type="match status" value="1"/>
</dbReference>
<evidence type="ECO:0000256" key="1">
    <source>
        <dbReference type="ARBA" id="ARBA00007227"/>
    </source>
</evidence>
<name>A0A0F4VK27_9HYPH</name>
<evidence type="ECO:0000256" key="2">
    <source>
        <dbReference type="SAM" id="MobiDB-lite"/>
    </source>
</evidence>
<reference evidence="4 5" key="1">
    <citation type="journal article" date="2015" name="Phytopathology">
        <title>Genomes of Candidatus Liberibacter solanacearum haplotype A from New Zealand and the USA suggest significant genome plasticity in the species.</title>
        <authorList>
            <person name="Thompson S.M."/>
            <person name="Johnson C.P."/>
            <person name="Lu A.Y."/>
            <person name="Frampton R.A."/>
            <person name="Sullivan K.L."/>
            <person name="Fiers M.W."/>
            <person name="Crowhurst R.N."/>
            <person name="Pitman A.R."/>
            <person name="Scott I."/>
            <person name="Gudmestad N.C."/>
            <person name="Smith G.R."/>
        </authorList>
    </citation>
    <scope>NUCLEOTIDE SEQUENCE [LARGE SCALE GENOMIC DNA]</scope>
    <source>
        <strain evidence="4 5">LsoNZ1</strain>
    </source>
</reference>
<sequence>MVYNSNIFKWARENAGLSLEEASNVVGVTGSSRLEQIEKGQVPATFNQVKNMAKNYNVPFSVFYLKEPPLPASQETDFRSLNADISPREQAILNVILSKVRCRLSLIQSVLEDELSSPLSFIRSAKIEDGVSSLVDRMKQDMGFIAKNEPPNKSTDLFNLIRNKIENMGVFVQLEKGVGPQRKGTKVLKQIGTNVFRGFAIVDDIAPFIVINSSDAKPAMSFTLIHELAHLYLGEGGISSNVDEGKSKIETFCNRVASQFLLPKDKYHLENYDYSSAKSAIEFINLISERWQVSRQLVLVRLLQDRHISKEMYKEINESYKQDMQKFLNKPAKEDSKDKKKKGGPTYYDMKKSNLGAPFINTIRQALLNNATTHVKASTLMNINPMLIEKFFKKTIG</sequence>
<dbReference type="SUPFAM" id="SSF47413">
    <property type="entry name" value="lambda repressor-like DNA-binding domains"/>
    <property type="match status" value="1"/>
</dbReference>